<dbReference type="GO" id="GO:0003676">
    <property type="term" value="F:nucleic acid binding"/>
    <property type="evidence" value="ECO:0007669"/>
    <property type="project" value="InterPro"/>
</dbReference>
<dbReference type="GO" id="GO:0004519">
    <property type="term" value="F:endonuclease activity"/>
    <property type="evidence" value="ECO:0007669"/>
    <property type="project" value="UniProtKB-KW"/>
</dbReference>
<organism evidence="8 9">
    <name type="scientific">Gallus gallus</name>
    <name type="common">Chicken</name>
    <dbReference type="NCBI Taxonomy" id="9031"/>
    <lineage>
        <taxon>Eukaryota</taxon>
        <taxon>Metazoa</taxon>
        <taxon>Chordata</taxon>
        <taxon>Craniata</taxon>
        <taxon>Vertebrata</taxon>
        <taxon>Euteleostomi</taxon>
        <taxon>Archelosauria</taxon>
        <taxon>Archosauria</taxon>
        <taxon>Dinosauria</taxon>
        <taxon>Saurischia</taxon>
        <taxon>Theropoda</taxon>
        <taxon>Coelurosauria</taxon>
        <taxon>Aves</taxon>
        <taxon>Neognathae</taxon>
        <taxon>Galloanserae</taxon>
        <taxon>Galliformes</taxon>
        <taxon>Phasianidae</taxon>
        <taxon>Phasianinae</taxon>
        <taxon>Gallus</taxon>
    </lineage>
</organism>
<evidence type="ECO:0000256" key="4">
    <source>
        <dbReference type="ARBA" id="ARBA00022759"/>
    </source>
</evidence>
<sequence>MDVTHVPEFGRLKYVQVSIDTFSRMLWVTAQAGEKAAHVVRHLTACFAVMGVPQKINTDNGPAYTGGWVHRFLQMREVKHDTGIP</sequence>
<name>A0A8V0XRP6_CHICK</name>
<dbReference type="PANTHER" id="PTHR41694:SF3">
    <property type="entry name" value="RNA-DIRECTED DNA POLYMERASE-RELATED"/>
    <property type="match status" value="1"/>
</dbReference>
<protein>
    <recommendedName>
        <fullName evidence="7">Integrase catalytic domain-containing protein</fullName>
    </recommendedName>
</protein>
<dbReference type="Proteomes" id="UP000000539">
    <property type="component" value="Chromosome 31"/>
</dbReference>
<dbReference type="InterPro" id="IPR012337">
    <property type="entry name" value="RNaseH-like_sf"/>
</dbReference>
<dbReference type="InterPro" id="IPR036397">
    <property type="entry name" value="RNaseH_sf"/>
</dbReference>
<keyword evidence="2" id="KW-0548">Nucleotidyltransferase</keyword>
<evidence type="ECO:0000256" key="5">
    <source>
        <dbReference type="ARBA" id="ARBA00022801"/>
    </source>
</evidence>
<dbReference type="InterPro" id="IPR001584">
    <property type="entry name" value="Integrase_cat-core"/>
</dbReference>
<reference evidence="8" key="3">
    <citation type="submission" date="2025-09" db="UniProtKB">
        <authorList>
            <consortium name="Ensembl"/>
        </authorList>
    </citation>
    <scope>IDENTIFICATION</scope>
    <source>
        <strain evidence="8">broiler</strain>
    </source>
</reference>
<dbReference type="Pfam" id="PF00665">
    <property type="entry name" value="rve"/>
    <property type="match status" value="1"/>
</dbReference>
<evidence type="ECO:0000256" key="1">
    <source>
        <dbReference type="ARBA" id="ARBA00022679"/>
    </source>
</evidence>
<dbReference type="PANTHER" id="PTHR41694">
    <property type="entry name" value="ENDOGENOUS RETROVIRUS GROUP K MEMBER POL PROTEIN"/>
    <property type="match status" value="1"/>
</dbReference>
<dbReference type="GO" id="GO:0016787">
    <property type="term" value="F:hydrolase activity"/>
    <property type="evidence" value="ECO:0007669"/>
    <property type="project" value="UniProtKB-KW"/>
</dbReference>
<dbReference type="Gene3D" id="3.30.420.10">
    <property type="entry name" value="Ribonuclease H-like superfamily/Ribonuclease H"/>
    <property type="match status" value="1"/>
</dbReference>
<keyword evidence="3" id="KW-0540">Nuclease</keyword>
<dbReference type="AlphaFoldDB" id="A0A8V0XRP6"/>
<evidence type="ECO:0000256" key="6">
    <source>
        <dbReference type="ARBA" id="ARBA00022918"/>
    </source>
</evidence>
<evidence type="ECO:0000313" key="9">
    <source>
        <dbReference type="Proteomes" id="UP000000539"/>
    </source>
</evidence>
<proteinExistence type="predicted"/>
<dbReference type="GO" id="GO:0015074">
    <property type="term" value="P:DNA integration"/>
    <property type="evidence" value="ECO:0007669"/>
    <property type="project" value="InterPro"/>
</dbReference>
<reference evidence="8" key="1">
    <citation type="submission" date="2020-11" db="EMBL/GenBank/DDBJ databases">
        <title>Gallus gallus (Chicken) genome, bGalGal1, GRCg7b, maternal haplotype autosomes + Z &amp; W.</title>
        <authorList>
            <person name="Warren W."/>
            <person name="Formenti G."/>
            <person name="Fedrigo O."/>
            <person name="Haase B."/>
            <person name="Mountcastle J."/>
            <person name="Balacco J."/>
            <person name="Tracey A."/>
            <person name="Schneider V."/>
            <person name="Okimoto R."/>
            <person name="Cheng H."/>
            <person name="Hawken R."/>
            <person name="Howe K."/>
            <person name="Jarvis E.D."/>
        </authorList>
    </citation>
    <scope>NUCLEOTIDE SEQUENCE [LARGE SCALE GENOMIC DNA]</scope>
    <source>
        <strain evidence="8">Broiler</strain>
    </source>
</reference>
<dbReference type="GeneTree" id="ENSGT01100000263704"/>
<dbReference type="PROSITE" id="PS50994">
    <property type="entry name" value="INTEGRASE"/>
    <property type="match status" value="1"/>
</dbReference>
<accession>A0A8V0XRP6</accession>
<keyword evidence="4" id="KW-0255">Endonuclease</keyword>
<keyword evidence="1" id="KW-0808">Transferase</keyword>
<evidence type="ECO:0000256" key="2">
    <source>
        <dbReference type="ARBA" id="ARBA00022695"/>
    </source>
</evidence>
<evidence type="ECO:0000256" key="3">
    <source>
        <dbReference type="ARBA" id="ARBA00022722"/>
    </source>
</evidence>
<dbReference type="GO" id="GO:0003964">
    <property type="term" value="F:RNA-directed DNA polymerase activity"/>
    <property type="evidence" value="ECO:0007669"/>
    <property type="project" value="UniProtKB-KW"/>
</dbReference>
<dbReference type="SUPFAM" id="SSF53098">
    <property type="entry name" value="Ribonuclease H-like"/>
    <property type="match status" value="1"/>
</dbReference>
<evidence type="ECO:0000259" key="7">
    <source>
        <dbReference type="PROSITE" id="PS50994"/>
    </source>
</evidence>
<dbReference type="FunCoup" id="A0A8V0XRP6">
    <property type="interactions" value="132"/>
</dbReference>
<keyword evidence="5" id="KW-0378">Hydrolase</keyword>
<dbReference type="Ensembl" id="ENSGALT00010014638.1">
    <property type="protein sequence ID" value="ENSGALP00010008626.1"/>
    <property type="gene ID" value="ENSGALG00010006136.1"/>
</dbReference>
<feature type="domain" description="Integrase catalytic" evidence="7">
    <location>
        <begin position="1"/>
        <end position="85"/>
    </location>
</feature>
<reference evidence="8" key="2">
    <citation type="submission" date="2025-08" db="UniProtKB">
        <authorList>
            <consortium name="Ensembl"/>
        </authorList>
    </citation>
    <scope>IDENTIFICATION</scope>
    <source>
        <strain evidence="8">broiler</strain>
    </source>
</reference>
<keyword evidence="9" id="KW-1185">Reference proteome</keyword>
<keyword evidence="6" id="KW-0695">RNA-directed DNA polymerase</keyword>
<evidence type="ECO:0000313" key="8">
    <source>
        <dbReference type="Ensembl" id="ENSGALP00010008626.1"/>
    </source>
</evidence>